<protein>
    <recommendedName>
        <fullName evidence="4">Peptidase S26 domain-containing protein</fullName>
    </recommendedName>
</protein>
<organism evidence="2 3">
    <name type="scientific">Pseudonocardia hydrocarbonoxydans</name>
    <dbReference type="NCBI Taxonomy" id="76726"/>
    <lineage>
        <taxon>Bacteria</taxon>
        <taxon>Bacillati</taxon>
        <taxon>Actinomycetota</taxon>
        <taxon>Actinomycetes</taxon>
        <taxon>Pseudonocardiales</taxon>
        <taxon>Pseudonocardiaceae</taxon>
        <taxon>Pseudonocardia</taxon>
    </lineage>
</organism>
<keyword evidence="1" id="KW-1133">Transmembrane helix</keyword>
<evidence type="ECO:0000256" key="1">
    <source>
        <dbReference type="SAM" id="Phobius"/>
    </source>
</evidence>
<proteinExistence type="predicted"/>
<evidence type="ECO:0000313" key="3">
    <source>
        <dbReference type="Proteomes" id="UP000320338"/>
    </source>
</evidence>
<evidence type="ECO:0000313" key="2">
    <source>
        <dbReference type="EMBL" id="GEC20744.1"/>
    </source>
</evidence>
<dbReference type="Proteomes" id="UP000320338">
    <property type="component" value="Unassembled WGS sequence"/>
</dbReference>
<sequence length="175" mass="17975">MDATLQERRTPTPRRQRLLPAVVAGCIGALVLAALVLAGVVPALAGARPVAVQTGEQQAGLAAGSLAVVRPGTPRAGDVVAVTERPGEQPGLRRVVAVLGEKLLLSRDDGNAVLTETDLVDGVYLYAVPWAGALWTSLATPAGMLFVAAGLLLLVAAHHLRSAQRRSRDGASVVG</sequence>
<keyword evidence="1" id="KW-0472">Membrane</keyword>
<reference evidence="2 3" key="1">
    <citation type="submission" date="2019-06" db="EMBL/GenBank/DDBJ databases">
        <title>Whole genome shotgun sequence of Pseudonocardia hydrocarbonoxydans NBRC 14498.</title>
        <authorList>
            <person name="Hosoyama A."/>
            <person name="Uohara A."/>
            <person name="Ohji S."/>
            <person name="Ichikawa N."/>
        </authorList>
    </citation>
    <scope>NUCLEOTIDE SEQUENCE [LARGE SCALE GENOMIC DNA]</scope>
    <source>
        <strain evidence="2 3">NBRC 14498</strain>
    </source>
</reference>
<keyword evidence="1" id="KW-0812">Transmembrane</keyword>
<gene>
    <name evidence="2" type="ORF">PHY01_30270</name>
</gene>
<keyword evidence="3" id="KW-1185">Reference proteome</keyword>
<evidence type="ECO:0008006" key="4">
    <source>
        <dbReference type="Google" id="ProtNLM"/>
    </source>
</evidence>
<feature type="transmembrane region" description="Helical" evidence="1">
    <location>
        <begin position="133"/>
        <end position="157"/>
    </location>
</feature>
<dbReference type="RefSeq" id="WP_141279285.1">
    <property type="nucleotide sequence ID" value="NZ_BAAARZ010000053.1"/>
</dbReference>
<accession>A0A4Y3WPP4</accession>
<comment type="caution">
    <text evidence="2">The sequence shown here is derived from an EMBL/GenBank/DDBJ whole genome shotgun (WGS) entry which is preliminary data.</text>
</comment>
<feature type="transmembrane region" description="Helical" evidence="1">
    <location>
        <begin position="21"/>
        <end position="45"/>
    </location>
</feature>
<name>A0A4Y3WPP4_9PSEU</name>
<dbReference type="AlphaFoldDB" id="A0A4Y3WPP4"/>
<dbReference type="EMBL" id="BJNG01000023">
    <property type="protein sequence ID" value="GEC20744.1"/>
    <property type="molecule type" value="Genomic_DNA"/>
</dbReference>